<keyword evidence="14" id="KW-1185">Reference proteome</keyword>
<organism evidence="13 14">
    <name type="scientific">Platanthera guangdongensis</name>
    <dbReference type="NCBI Taxonomy" id="2320717"/>
    <lineage>
        <taxon>Eukaryota</taxon>
        <taxon>Viridiplantae</taxon>
        <taxon>Streptophyta</taxon>
        <taxon>Embryophyta</taxon>
        <taxon>Tracheophyta</taxon>
        <taxon>Spermatophyta</taxon>
        <taxon>Magnoliopsida</taxon>
        <taxon>Liliopsida</taxon>
        <taxon>Asparagales</taxon>
        <taxon>Orchidaceae</taxon>
        <taxon>Orchidoideae</taxon>
        <taxon>Orchideae</taxon>
        <taxon>Orchidinae</taxon>
        <taxon>Platanthera</taxon>
    </lineage>
</organism>
<keyword evidence="11" id="KW-0784">Thiamine biosynthesis</keyword>
<comment type="caution">
    <text evidence="13">The sequence shown here is derived from an EMBL/GenBank/DDBJ whole genome shotgun (WGS) entry which is preliminary data.</text>
</comment>
<keyword evidence="10" id="KW-0460">Magnesium</keyword>
<dbReference type="PRINTS" id="PR01099">
    <property type="entry name" value="HYETHTZKNASE"/>
</dbReference>
<name>A0ABR2MH78_9ASPA</name>
<evidence type="ECO:0000256" key="9">
    <source>
        <dbReference type="ARBA" id="ARBA00022840"/>
    </source>
</evidence>
<keyword evidence="5" id="KW-0808">Transferase</keyword>
<accession>A0ABR2MH78</accession>
<evidence type="ECO:0000256" key="3">
    <source>
        <dbReference type="ARBA" id="ARBA00004868"/>
    </source>
</evidence>
<evidence type="ECO:0000313" key="13">
    <source>
        <dbReference type="EMBL" id="KAK8963356.1"/>
    </source>
</evidence>
<proteinExistence type="predicted"/>
<feature type="compositionally biased region" description="Low complexity" evidence="12">
    <location>
        <begin position="1"/>
        <end position="14"/>
    </location>
</feature>
<feature type="region of interest" description="Disordered" evidence="12">
    <location>
        <begin position="170"/>
        <end position="191"/>
    </location>
</feature>
<protein>
    <recommendedName>
        <fullName evidence="4">hydroxyethylthiazole kinase</fullName>
        <ecNumber evidence="4">2.7.1.50</ecNumber>
    </recommendedName>
</protein>
<comment type="catalytic activity">
    <reaction evidence="1">
        <text>5-(2-hydroxyethyl)-4-methylthiazole + ATP = 4-methyl-5-(2-phosphooxyethyl)-thiazole + ADP + H(+)</text>
        <dbReference type="Rhea" id="RHEA:24212"/>
        <dbReference type="ChEBI" id="CHEBI:15378"/>
        <dbReference type="ChEBI" id="CHEBI:17957"/>
        <dbReference type="ChEBI" id="CHEBI:30616"/>
        <dbReference type="ChEBI" id="CHEBI:58296"/>
        <dbReference type="ChEBI" id="CHEBI:456216"/>
        <dbReference type="EC" id="2.7.1.50"/>
    </reaction>
</comment>
<evidence type="ECO:0000256" key="11">
    <source>
        <dbReference type="ARBA" id="ARBA00022977"/>
    </source>
</evidence>
<sequence length="191" mass="20645">MDIKPAPATATATAGMIPQPAERNSPEDRWGRRAWELLEKIRRRTPLVQCITNFVSMDLMANVLLASGASPAMLHSLQEISDFTPGVDALCINIGTLSEDWLPSMRAAAAAAAEAGRPWVLDPVAVSASDYRMEACIGLLELRPAAIRGNASEILGLVSSSRFGKNKVNWTGKTDGEGGNESYEKRKWTGF</sequence>
<keyword evidence="9" id="KW-0067">ATP-binding</keyword>
<gene>
    <name evidence="13" type="ORF">KSP40_PGU018112</name>
</gene>
<evidence type="ECO:0000313" key="14">
    <source>
        <dbReference type="Proteomes" id="UP001412067"/>
    </source>
</evidence>
<evidence type="ECO:0000256" key="7">
    <source>
        <dbReference type="ARBA" id="ARBA00022741"/>
    </source>
</evidence>
<evidence type="ECO:0000256" key="6">
    <source>
        <dbReference type="ARBA" id="ARBA00022723"/>
    </source>
</evidence>
<evidence type="ECO:0000256" key="12">
    <source>
        <dbReference type="SAM" id="MobiDB-lite"/>
    </source>
</evidence>
<dbReference type="EC" id="2.7.1.50" evidence="4"/>
<evidence type="ECO:0000256" key="1">
    <source>
        <dbReference type="ARBA" id="ARBA00001771"/>
    </source>
</evidence>
<evidence type="ECO:0000256" key="10">
    <source>
        <dbReference type="ARBA" id="ARBA00022842"/>
    </source>
</evidence>
<comment type="pathway">
    <text evidence="3">Cofactor biosynthesis; thiamine diphosphate biosynthesis; 4-methyl-5-(2-phosphoethyl)-thiazole from 5-(2-hydroxyethyl)-4-methylthiazole: step 1/1.</text>
</comment>
<reference evidence="13 14" key="1">
    <citation type="journal article" date="2022" name="Nat. Plants">
        <title>Genomes of leafy and leafless Platanthera orchids illuminate the evolution of mycoheterotrophy.</title>
        <authorList>
            <person name="Li M.H."/>
            <person name="Liu K.W."/>
            <person name="Li Z."/>
            <person name="Lu H.C."/>
            <person name="Ye Q.L."/>
            <person name="Zhang D."/>
            <person name="Wang J.Y."/>
            <person name="Li Y.F."/>
            <person name="Zhong Z.M."/>
            <person name="Liu X."/>
            <person name="Yu X."/>
            <person name="Liu D.K."/>
            <person name="Tu X.D."/>
            <person name="Liu B."/>
            <person name="Hao Y."/>
            <person name="Liao X.Y."/>
            <person name="Jiang Y.T."/>
            <person name="Sun W.H."/>
            <person name="Chen J."/>
            <person name="Chen Y.Q."/>
            <person name="Ai Y."/>
            <person name="Zhai J.W."/>
            <person name="Wu S.S."/>
            <person name="Zhou Z."/>
            <person name="Hsiao Y.Y."/>
            <person name="Wu W.L."/>
            <person name="Chen Y.Y."/>
            <person name="Lin Y.F."/>
            <person name="Hsu J.L."/>
            <person name="Li C.Y."/>
            <person name="Wang Z.W."/>
            <person name="Zhao X."/>
            <person name="Zhong W.Y."/>
            <person name="Ma X.K."/>
            <person name="Ma L."/>
            <person name="Huang J."/>
            <person name="Chen G.Z."/>
            <person name="Huang M.Z."/>
            <person name="Huang L."/>
            <person name="Peng D.H."/>
            <person name="Luo Y.B."/>
            <person name="Zou S.Q."/>
            <person name="Chen S.P."/>
            <person name="Lan S."/>
            <person name="Tsai W.C."/>
            <person name="Van de Peer Y."/>
            <person name="Liu Z.J."/>
        </authorList>
    </citation>
    <scope>NUCLEOTIDE SEQUENCE [LARGE SCALE GENOMIC DNA]</scope>
    <source>
        <strain evidence="13">Lor288</strain>
    </source>
</reference>
<dbReference type="Gene3D" id="3.40.1190.20">
    <property type="match status" value="1"/>
</dbReference>
<evidence type="ECO:0000256" key="4">
    <source>
        <dbReference type="ARBA" id="ARBA00012129"/>
    </source>
</evidence>
<feature type="region of interest" description="Disordered" evidence="12">
    <location>
        <begin position="1"/>
        <end position="29"/>
    </location>
</feature>
<keyword evidence="6" id="KW-0479">Metal-binding</keyword>
<comment type="cofactor">
    <cofactor evidence="2">
        <name>Mg(2+)</name>
        <dbReference type="ChEBI" id="CHEBI:18420"/>
    </cofactor>
</comment>
<dbReference type="SUPFAM" id="SSF53613">
    <property type="entry name" value="Ribokinase-like"/>
    <property type="match status" value="1"/>
</dbReference>
<dbReference type="InterPro" id="IPR029056">
    <property type="entry name" value="Ribokinase-like"/>
</dbReference>
<evidence type="ECO:0000256" key="2">
    <source>
        <dbReference type="ARBA" id="ARBA00001946"/>
    </source>
</evidence>
<dbReference type="Proteomes" id="UP001412067">
    <property type="component" value="Unassembled WGS sequence"/>
</dbReference>
<evidence type="ECO:0000256" key="8">
    <source>
        <dbReference type="ARBA" id="ARBA00022777"/>
    </source>
</evidence>
<feature type="compositionally biased region" description="Basic and acidic residues" evidence="12">
    <location>
        <begin position="182"/>
        <end position="191"/>
    </location>
</feature>
<dbReference type="InterPro" id="IPR000417">
    <property type="entry name" value="Hyethyz_kinase"/>
</dbReference>
<dbReference type="EMBL" id="JBBWWR010000007">
    <property type="protein sequence ID" value="KAK8963356.1"/>
    <property type="molecule type" value="Genomic_DNA"/>
</dbReference>
<dbReference type="Pfam" id="PF02110">
    <property type="entry name" value="HK"/>
    <property type="match status" value="1"/>
</dbReference>
<keyword evidence="7" id="KW-0547">Nucleotide-binding</keyword>
<keyword evidence="8" id="KW-0418">Kinase</keyword>
<evidence type="ECO:0000256" key="5">
    <source>
        <dbReference type="ARBA" id="ARBA00022679"/>
    </source>
</evidence>